<feature type="region of interest" description="Disordered" evidence="4">
    <location>
        <begin position="1460"/>
        <end position="1509"/>
    </location>
</feature>
<feature type="compositionally biased region" description="Basic and acidic residues" evidence="4">
    <location>
        <begin position="1466"/>
        <end position="1478"/>
    </location>
</feature>
<evidence type="ECO:0000256" key="1">
    <source>
        <dbReference type="ARBA" id="ARBA00022614"/>
    </source>
</evidence>
<dbReference type="Proteomes" id="UP000053237">
    <property type="component" value="Unassembled WGS sequence"/>
</dbReference>
<keyword evidence="1" id="KW-0433">Leucine-rich repeat</keyword>
<dbReference type="SMART" id="SM00369">
    <property type="entry name" value="LRR_TYP"/>
    <property type="match status" value="3"/>
</dbReference>
<dbReference type="GO" id="GO:0005737">
    <property type="term" value="C:cytoplasm"/>
    <property type="evidence" value="ECO:0007669"/>
    <property type="project" value="TreeGrafter"/>
</dbReference>
<evidence type="ECO:0000313" key="6">
    <source>
        <dbReference type="EMBL" id="CCI47512.1"/>
    </source>
</evidence>
<dbReference type="InParanoid" id="A0A024GME7"/>
<dbReference type="SUPFAM" id="SSF52058">
    <property type="entry name" value="L domain-like"/>
    <property type="match status" value="1"/>
</dbReference>
<dbReference type="InterPro" id="IPR003591">
    <property type="entry name" value="Leu-rich_rpt_typical-subtyp"/>
</dbReference>
<feature type="region of interest" description="Disordered" evidence="4">
    <location>
        <begin position="50"/>
        <end position="101"/>
    </location>
</feature>
<dbReference type="Pfam" id="PF10650">
    <property type="entry name" value="zf-C3H1"/>
    <property type="match status" value="1"/>
</dbReference>
<organism evidence="6 7">
    <name type="scientific">Albugo candida</name>
    <dbReference type="NCBI Taxonomy" id="65357"/>
    <lineage>
        <taxon>Eukaryota</taxon>
        <taxon>Sar</taxon>
        <taxon>Stramenopiles</taxon>
        <taxon>Oomycota</taxon>
        <taxon>Peronosporomycetes</taxon>
        <taxon>Albuginales</taxon>
        <taxon>Albuginaceae</taxon>
        <taxon>Albugo</taxon>
    </lineage>
</organism>
<dbReference type="InterPro" id="IPR019607">
    <property type="entry name" value="Putative_zinc-finger_domain"/>
</dbReference>
<feature type="compositionally biased region" description="Polar residues" evidence="4">
    <location>
        <begin position="76"/>
        <end position="95"/>
    </location>
</feature>
<feature type="compositionally biased region" description="Polar residues" evidence="4">
    <location>
        <begin position="1498"/>
        <end position="1508"/>
    </location>
</feature>
<evidence type="ECO:0000259" key="5">
    <source>
        <dbReference type="Pfam" id="PF10650"/>
    </source>
</evidence>
<dbReference type="InterPro" id="IPR050216">
    <property type="entry name" value="LRR_domain-containing"/>
</dbReference>
<feature type="compositionally biased region" description="Basic and acidic residues" evidence="4">
    <location>
        <begin position="60"/>
        <end position="73"/>
    </location>
</feature>
<dbReference type="OrthoDB" id="1922977at2759"/>
<proteinExistence type="predicted"/>
<sequence>MILHANLSKRQLEERLQQLQSEKNELEIVRKRLLLREKALKERHTQLKCSNMRNGIHNDVISHENGTSERPEGNVRPNTSDTPISHPTNPQTSPENRSKKRKIDQLNKNVTQFNSFMSTPILKVKQGQLINWSDNTQQSTLLFPLLHRIATRSLLLTGNKLTWQQLANALEFCANQCPQGNIQIAQEEKKTAKQSLRRLQVIEGREDAGIVAEHGHSQQRTCDDTVQLDLQDVIESGKEELDQIACAFQRIKKHTTKGTFDQHQRTEEIIQMRRCWRFMIFLKSSESVDENLKTRLFRAYLQFDSDRMDCHEDATPLEFAWALERSVPLHSQTSQIPKTTVNENAATCRNEQVSLRCIENSYKTYKRPFDPERDSVLLQLHSKKPRSERIDPMKILCFYELNGVCNDTNCEFQHQGDIERSAASDSNVSESKSQNGSDSFSFLSPVAMMELDSFFQLRENISEKFVLLAPQAVTMRNEGVRAVEKREDPTEHTQSAGNEEYLALETKHDTNEQVCNSQSTSRYFVANDNHMITLSQLEHRVSEDPQDADAWILYALQAIEWPESNSPLTLHGACLHAGKTVTMQMIALHRLCCNRLNDAETLCGQEFALNRLSKALEVEGKAFSESLWLLYLNLFRHTAKLEENDDQLLEMTEQALQFLPSSYHLWLFYLSISPIRSIQIAEALFPRVLHFLLSRQENGNNDSIDHSERSAAITNIILQFCSQYCASGRSKSALSILNCLQEDTQTSDNDILSWLPAASKALHHRERFYISLIYIHVLLTDELPSLTLRNVQSCHVADVEQLGFVIEQFLFTRELFWRHQLIDPTVRERMERAFVRGCTLLEKADAQNCEKASVIAYGNIMWTCRLLFEANANRIDARGSEYDASLRNAPRACWILKEIQTHLSIENRTDLNAKALETTSEDTANFIQHLYYYLLSTANGIGSKENSHEPFSLQSNCSIQRCLEKFAVAVGYNFQTSSTIENDQIKQILHDITNAWMQKLYDTESSLGIDIYIPLSACLLLRRFSSLVDATDLFNVLLESDQFTRLSISQQERIWLQYLSVRTSDVKAPNDTVLCDLQRFLQHIISTEAVNTSEILTRRISSENWNADTMPKIESIVVEALTFRVPSTFISLWKVFDMTLSLVPQSKRMAFMSRYASPLGHLPAFCIRMAHLAKNEWDWKQTFAASYKSLIVSTSLFDASNMSIRRSVIKVFLISVLEQQLPLTEWHWNALQHVLHRHTNSKALWELVFRLEMMLGKKDSNRSKALVTSIQQAGVCVDTFALAGLDAKHSDEKHVSPIDGIASLSRSTILFAFANLQELQLSNNFLVELPSEISLLHRLVTLNIANNSLLALPPSLSQLSSLQTADFSYNNLWNISNVTWTKFHNLKCLDVRGNLLTHIPKSIGGIQSLVRLCVKGNLSNLTWHKVSPLLSMRMATERSHTHKLGIDIDPRKPTLSALDAFTESNETTRKSENGREAVEESDEKESETMRESDEKSQTAESVEVTVTPTKRIEDDTESIESIQMKFDQIQAKYNCSRAEIKKYDATLWTQFIKMCFPFEKSLGSCVLCGAKEEEICHQRLNTMVLCVSCITIAINCIQHN</sequence>
<dbReference type="InterPro" id="IPR001611">
    <property type="entry name" value="Leu-rich_rpt"/>
</dbReference>
<dbReference type="PANTHER" id="PTHR48051:SF1">
    <property type="entry name" value="RAS SUPPRESSOR PROTEIN 1"/>
    <property type="match status" value="1"/>
</dbReference>
<evidence type="ECO:0000256" key="3">
    <source>
        <dbReference type="SAM" id="Coils"/>
    </source>
</evidence>
<keyword evidence="7" id="KW-1185">Reference proteome</keyword>
<keyword evidence="2" id="KW-0677">Repeat</keyword>
<dbReference type="InterPro" id="IPR032675">
    <property type="entry name" value="LRR_dom_sf"/>
</dbReference>
<evidence type="ECO:0000256" key="2">
    <source>
        <dbReference type="ARBA" id="ARBA00022737"/>
    </source>
</evidence>
<accession>A0A024GME7</accession>
<name>A0A024GME7_9STRA</name>
<dbReference type="PANTHER" id="PTHR48051">
    <property type="match status" value="1"/>
</dbReference>
<gene>
    <name evidence="6" type="ORF">BN9_085190</name>
</gene>
<protein>
    <recommendedName>
        <fullName evidence="5">Putative zinc-finger domain-containing protein</fullName>
    </recommendedName>
</protein>
<feature type="coiled-coil region" evidence="3">
    <location>
        <begin position="2"/>
        <end position="43"/>
    </location>
</feature>
<dbReference type="EMBL" id="CAIX01000173">
    <property type="protein sequence ID" value="CCI47512.1"/>
    <property type="molecule type" value="Genomic_DNA"/>
</dbReference>
<feature type="compositionally biased region" description="Basic and acidic residues" evidence="4">
    <location>
        <begin position="1486"/>
        <end position="1497"/>
    </location>
</feature>
<comment type="caution">
    <text evidence="6">The sequence shown here is derived from an EMBL/GenBank/DDBJ whole genome shotgun (WGS) entry which is preliminary data.</text>
</comment>
<dbReference type="PROSITE" id="PS51450">
    <property type="entry name" value="LRR"/>
    <property type="match status" value="1"/>
</dbReference>
<feature type="domain" description="Putative zinc-finger" evidence="5">
    <location>
        <begin position="396"/>
        <end position="414"/>
    </location>
</feature>
<evidence type="ECO:0000313" key="7">
    <source>
        <dbReference type="Proteomes" id="UP000053237"/>
    </source>
</evidence>
<dbReference type="Gene3D" id="3.80.10.10">
    <property type="entry name" value="Ribonuclease Inhibitor"/>
    <property type="match status" value="1"/>
</dbReference>
<dbReference type="STRING" id="65357.A0A024GME7"/>
<keyword evidence="3" id="KW-0175">Coiled coil</keyword>
<evidence type="ECO:0000256" key="4">
    <source>
        <dbReference type="SAM" id="MobiDB-lite"/>
    </source>
</evidence>
<reference evidence="6 7" key="1">
    <citation type="submission" date="2012-05" db="EMBL/GenBank/DDBJ databases">
        <title>Recombination and specialization in a pathogen metapopulation.</title>
        <authorList>
            <person name="Gardiner A."/>
            <person name="Kemen E."/>
            <person name="Schultz-Larsen T."/>
            <person name="MacLean D."/>
            <person name="Van Oosterhout C."/>
            <person name="Jones J.D.G."/>
        </authorList>
    </citation>
    <scope>NUCLEOTIDE SEQUENCE [LARGE SCALE GENOMIC DNA]</scope>
    <source>
        <strain evidence="6 7">Ac Nc2</strain>
    </source>
</reference>